<name>A0A1X7SX86_AMPQE</name>
<sequence>MADSSATGLPLKQQTVTRKEEEREEETNIDHHVYEKPDIIIDSEDNEQHIYEQVEDRKEDVTVKETVKYITVKEEEESSKKEEAVGYKVKKKKIIEVHKLKKEKKKKNLLKKGLTSIKNNIKGFLKSSKLNKLQVGLQAVTLLAFVSLTGLSGRILQQTSQEPVASDMNTSSSVIEFAEQVNAAIEQVLGNGNVTNKALAELANQVIAANMELNEQTNDIINATQRTGDNMDWVEGLVLEQVEVSRNKSLVLIELIKLTVDTI</sequence>
<organism evidence="2">
    <name type="scientific">Amphimedon queenslandica</name>
    <name type="common">Sponge</name>
    <dbReference type="NCBI Taxonomy" id="400682"/>
    <lineage>
        <taxon>Eukaryota</taxon>
        <taxon>Metazoa</taxon>
        <taxon>Porifera</taxon>
        <taxon>Demospongiae</taxon>
        <taxon>Heteroscleromorpha</taxon>
        <taxon>Haplosclerida</taxon>
        <taxon>Niphatidae</taxon>
        <taxon>Amphimedon</taxon>
    </lineage>
</organism>
<reference evidence="2" key="1">
    <citation type="submission" date="2017-05" db="UniProtKB">
        <authorList>
            <consortium name="EnsemblMetazoa"/>
        </authorList>
    </citation>
    <scope>IDENTIFICATION</scope>
</reference>
<feature type="region of interest" description="Disordered" evidence="1">
    <location>
        <begin position="1"/>
        <end position="32"/>
    </location>
</feature>
<dbReference type="InParanoid" id="A0A1X7SX86"/>
<proteinExistence type="predicted"/>
<accession>A0A1X7SX86</accession>
<evidence type="ECO:0000256" key="1">
    <source>
        <dbReference type="SAM" id="MobiDB-lite"/>
    </source>
</evidence>
<evidence type="ECO:0000313" key="2">
    <source>
        <dbReference type="EnsemblMetazoa" id="Aqu2.1.06772_001"/>
    </source>
</evidence>
<feature type="compositionally biased region" description="Polar residues" evidence="1">
    <location>
        <begin position="1"/>
        <end position="16"/>
    </location>
</feature>
<dbReference type="AlphaFoldDB" id="A0A1X7SX86"/>
<feature type="compositionally biased region" description="Basic and acidic residues" evidence="1">
    <location>
        <begin position="17"/>
        <end position="32"/>
    </location>
</feature>
<protein>
    <submittedName>
        <fullName evidence="2">Uncharacterized protein</fullName>
    </submittedName>
</protein>
<dbReference type="EnsemblMetazoa" id="Aqu2.1.06772_001">
    <property type="protein sequence ID" value="Aqu2.1.06772_001"/>
    <property type="gene ID" value="Aqu2.1.06772"/>
</dbReference>